<evidence type="ECO:0000313" key="6">
    <source>
        <dbReference type="Proteomes" id="UP001596036"/>
    </source>
</evidence>
<feature type="transmembrane region" description="Helical" evidence="2">
    <location>
        <begin position="413"/>
        <end position="434"/>
    </location>
</feature>
<dbReference type="SUPFAM" id="SSF48452">
    <property type="entry name" value="TPR-like"/>
    <property type="match status" value="2"/>
</dbReference>
<name>A0ABW0SMJ5_9GAMM</name>
<dbReference type="InterPro" id="IPR000014">
    <property type="entry name" value="PAS"/>
</dbReference>
<gene>
    <name evidence="5" type="ORF">ACFPN1_08480</name>
</gene>
<keyword evidence="2" id="KW-1133">Transmembrane helix</keyword>
<dbReference type="InterPro" id="IPR011990">
    <property type="entry name" value="TPR-like_helical_dom_sf"/>
</dbReference>
<dbReference type="InterPro" id="IPR019734">
    <property type="entry name" value="TPR_rpt"/>
</dbReference>
<keyword evidence="1" id="KW-0802">TPR repeat</keyword>
<dbReference type="SMART" id="SM00028">
    <property type="entry name" value="TPR"/>
    <property type="match status" value="5"/>
</dbReference>
<reference evidence="6" key="1">
    <citation type="journal article" date="2019" name="Int. J. Syst. Evol. Microbiol.">
        <title>The Global Catalogue of Microorganisms (GCM) 10K type strain sequencing project: providing services to taxonomists for standard genome sequencing and annotation.</title>
        <authorList>
            <consortium name="The Broad Institute Genomics Platform"/>
            <consortium name="The Broad Institute Genome Sequencing Center for Infectious Disease"/>
            <person name="Wu L."/>
            <person name="Ma J."/>
        </authorList>
    </citation>
    <scope>NUCLEOTIDE SEQUENCE [LARGE SCALE GENOMIC DNA]</scope>
    <source>
        <strain evidence="6">KACC 11407</strain>
    </source>
</reference>
<keyword evidence="2" id="KW-0812">Transmembrane</keyword>
<dbReference type="CDD" id="cd22890">
    <property type="entry name" value="ChiS-DBD"/>
    <property type="match status" value="1"/>
</dbReference>
<sequence length="704" mass="77022">MSAPQGRAVCGVALCAMLALPASVADAAPACVARLLPPAIPAPAAAQCRRGQPQADPATAAQAWLDAARADTGAGRFDAAARALDCAQVALGAHRDGPPLYQLIRRRGVLAYRREDIPQALQQFECALAMARDLDDATAIARELNNIGTALRRLGDLRGALQALTRSLDLQRRDGAVGGAVFNNIADVYRELDDPRQAMAFYRQALDAFRRVGNGVESAHVLESMSALDLDRGIDGHADAWLQQALHAYREHDHYAYQLRVYAGLIQVALLRHDVAQAGQWRANAFALAERQRLPVPASLHLQAVRSLRQAGQGNAARALAERALEIAPADAPERVGLWRELAQLQQAGGDMAGALASERRAHALERDWAKAQHDRQLGWLRARFETDRRDRTIAGLAAENTLRRAQLHQRTLLLGLTLALALVAGLAVALVWLRRRQRARVLEAQRQVHQEAALASYRRETEILNADRARLQALLDTREDAVCLLDADGQVLAANRAARALLQVSADAMGAVGEHVLPADRESLTAALERSDDLPSQHIELRTLASGRPLQAQLTAWSGGEGLIVLTLREGDLATDPVPELDAGSTAAKGALEEELRDGFRRALVELMLAVVEAWERASGQNPLELAERSRIWRVTIDGGRLRARAMERYLALAKLPRQPRWRDVLRTAYFVQGHCALRGDDQARVQQRVEAVLAYTRRRALV</sequence>
<comment type="caution">
    <text evidence="5">The sequence shown here is derived from an EMBL/GenBank/DDBJ whole genome shotgun (WGS) entry which is preliminary data.</text>
</comment>
<dbReference type="Gene3D" id="3.30.450.20">
    <property type="entry name" value="PAS domain"/>
    <property type="match status" value="1"/>
</dbReference>
<evidence type="ECO:0000256" key="2">
    <source>
        <dbReference type="SAM" id="Phobius"/>
    </source>
</evidence>
<feature type="domain" description="PAS" evidence="4">
    <location>
        <begin position="470"/>
        <end position="534"/>
    </location>
</feature>
<evidence type="ECO:0000256" key="3">
    <source>
        <dbReference type="SAM" id="SignalP"/>
    </source>
</evidence>
<dbReference type="SMART" id="SM00091">
    <property type="entry name" value="PAS"/>
    <property type="match status" value="1"/>
</dbReference>
<organism evidence="5 6">
    <name type="scientific">Lysobacter yangpyeongensis</name>
    <dbReference type="NCBI Taxonomy" id="346182"/>
    <lineage>
        <taxon>Bacteria</taxon>
        <taxon>Pseudomonadati</taxon>
        <taxon>Pseudomonadota</taxon>
        <taxon>Gammaproteobacteria</taxon>
        <taxon>Lysobacterales</taxon>
        <taxon>Lysobacteraceae</taxon>
        <taxon>Lysobacter</taxon>
    </lineage>
</organism>
<dbReference type="PANTHER" id="PTHR10098">
    <property type="entry name" value="RAPSYN-RELATED"/>
    <property type="match status" value="1"/>
</dbReference>
<feature type="chain" id="PRO_5045457049" evidence="3">
    <location>
        <begin position="28"/>
        <end position="704"/>
    </location>
</feature>
<evidence type="ECO:0000259" key="4">
    <source>
        <dbReference type="SMART" id="SM00091"/>
    </source>
</evidence>
<dbReference type="Proteomes" id="UP001596036">
    <property type="component" value="Unassembled WGS sequence"/>
</dbReference>
<dbReference type="SUPFAM" id="SSF55785">
    <property type="entry name" value="PYP-like sensor domain (PAS domain)"/>
    <property type="match status" value="1"/>
</dbReference>
<keyword evidence="6" id="KW-1185">Reference proteome</keyword>
<keyword evidence="2" id="KW-0472">Membrane</keyword>
<evidence type="ECO:0000313" key="5">
    <source>
        <dbReference type="EMBL" id="MFC5570091.1"/>
    </source>
</evidence>
<dbReference type="Pfam" id="PF13188">
    <property type="entry name" value="PAS_8"/>
    <property type="match status" value="1"/>
</dbReference>
<proteinExistence type="predicted"/>
<dbReference type="Pfam" id="PF13424">
    <property type="entry name" value="TPR_12"/>
    <property type="match status" value="1"/>
</dbReference>
<dbReference type="PROSITE" id="PS50005">
    <property type="entry name" value="TPR"/>
    <property type="match status" value="1"/>
</dbReference>
<dbReference type="Pfam" id="PF13181">
    <property type="entry name" value="TPR_8"/>
    <property type="match status" value="1"/>
</dbReference>
<feature type="repeat" description="TPR" evidence="1">
    <location>
        <begin position="141"/>
        <end position="174"/>
    </location>
</feature>
<accession>A0ABW0SMJ5</accession>
<keyword evidence="3" id="KW-0732">Signal</keyword>
<dbReference type="InterPro" id="IPR035965">
    <property type="entry name" value="PAS-like_dom_sf"/>
</dbReference>
<dbReference type="Gene3D" id="1.25.40.10">
    <property type="entry name" value="Tetratricopeptide repeat domain"/>
    <property type="match status" value="2"/>
</dbReference>
<dbReference type="EMBL" id="JBHSNM010000002">
    <property type="protein sequence ID" value="MFC5570091.1"/>
    <property type="molecule type" value="Genomic_DNA"/>
</dbReference>
<feature type="signal peptide" evidence="3">
    <location>
        <begin position="1"/>
        <end position="27"/>
    </location>
</feature>
<protein>
    <submittedName>
        <fullName evidence="5">Tetratricopeptide repeat protein</fullName>
    </submittedName>
</protein>
<evidence type="ECO:0000256" key="1">
    <source>
        <dbReference type="PROSITE-ProRule" id="PRU00339"/>
    </source>
</evidence>
<dbReference type="RefSeq" id="WP_386754435.1">
    <property type="nucleotide sequence ID" value="NZ_JBHSNM010000002.1"/>
</dbReference>